<dbReference type="STRING" id="405436.SAMN05444365_102244"/>
<dbReference type="InterPro" id="IPR015424">
    <property type="entry name" value="PyrdxlP-dep_Trfase"/>
</dbReference>
<dbReference type="AlphaFoldDB" id="A0A1H3JTG9"/>
<dbReference type="OrthoDB" id="199743at2"/>
<name>A0A1H3JTG9_9ACTN</name>
<protein>
    <submittedName>
        <fullName evidence="1">(S)-3,5-dihydroxyphenylglycine transaminase</fullName>
    </submittedName>
</protein>
<keyword evidence="2" id="KW-1185">Reference proteome</keyword>
<sequence length="70" mass="7688">MADEAALARAARDHGIIFTPLSSFDSTDGGAHEIRLSFRSPSIDEIVEGIGQLARFVEDTMRNRIRGADR</sequence>
<dbReference type="InterPro" id="IPR015422">
    <property type="entry name" value="PyrdxlP-dep_Trfase_small"/>
</dbReference>
<gene>
    <name evidence="1" type="ORF">SAMN05444365_102244</name>
</gene>
<proteinExistence type="predicted"/>
<accession>A0A1H3JTG9</accession>
<reference evidence="2" key="1">
    <citation type="submission" date="2016-10" db="EMBL/GenBank/DDBJ databases">
        <authorList>
            <person name="Varghese N."/>
            <person name="Submissions S."/>
        </authorList>
    </citation>
    <scope>NUCLEOTIDE SEQUENCE [LARGE SCALE GENOMIC DNA]</scope>
    <source>
        <strain evidence="2">DSM 45245</strain>
    </source>
</reference>
<evidence type="ECO:0000313" key="2">
    <source>
        <dbReference type="Proteomes" id="UP000242415"/>
    </source>
</evidence>
<dbReference type="Proteomes" id="UP000242415">
    <property type="component" value="Unassembled WGS sequence"/>
</dbReference>
<dbReference type="SUPFAM" id="SSF53383">
    <property type="entry name" value="PLP-dependent transferases"/>
    <property type="match status" value="1"/>
</dbReference>
<dbReference type="RefSeq" id="WP_091553225.1">
    <property type="nucleotide sequence ID" value="NZ_FNPH01000002.1"/>
</dbReference>
<dbReference type="Gene3D" id="3.90.1150.10">
    <property type="entry name" value="Aspartate Aminotransferase, domain 1"/>
    <property type="match status" value="1"/>
</dbReference>
<organism evidence="1 2">
    <name type="scientific">Micromonospora pattaloongensis</name>
    <dbReference type="NCBI Taxonomy" id="405436"/>
    <lineage>
        <taxon>Bacteria</taxon>
        <taxon>Bacillati</taxon>
        <taxon>Actinomycetota</taxon>
        <taxon>Actinomycetes</taxon>
        <taxon>Micromonosporales</taxon>
        <taxon>Micromonosporaceae</taxon>
        <taxon>Micromonospora</taxon>
    </lineage>
</organism>
<dbReference type="EMBL" id="FNPH01000002">
    <property type="protein sequence ID" value="SDY43213.1"/>
    <property type="molecule type" value="Genomic_DNA"/>
</dbReference>
<evidence type="ECO:0000313" key="1">
    <source>
        <dbReference type="EMBL" id="SDY43213.1"/>
    </source>
</evidence>